<gene>
    <name evidence="15" type="primary">pfkA</name>
    <name evidence="17" type="ORF">BKP45_06025</name>
</gene>
<feature type="binding site" evidence="15">
    <location>
        <begin position="101"/>
        <end position="104"/>
    </location>
    <ligand>
        <name>ATP</name>
        <dbReference type="ChEBI" id="CHEBI:30616"/>
    </ligand>
</feature>
<dbReference type="InterPro" id="IPR035966">
    <property type="entry name" value="PKF_sf"/>
</dbReference>
<evidence type="ECO:0000256" key="15">
    <source>
        <dbReference type="HAMAP-Rule" id="MF_00339"/>
    </source>
</evidence>
<accession>A0A1S2MCP9</accession>
<dbReference type="Proteomes" id="UP000180057">
    <property type="component" value="Unassembled WGS sequence"/>
</dbReference>
<feature type="binding site" description="in other chain" evidence="15">
    <location>
        <begin position="212"/>
        <end position="214"/>
    </location>
    <ligand>
        <name>ADP</name>
        <dbReference type="ChEBI" id="CHEBI:456216"/>
        <note>allosteric activator; ligand shared between dimeric partners</note>
    </ligand>
</feature>
<dbReference type="PROSITE" id="PS00433">
    <property type="entry name" value="PHOSPHOFRUCTOKINASE"/>
    <property type="match status" value="1"/>
</dbReference>
<feature type="binding site" description="in other chain" evidence="15">
    <location>
        <position position="153"/>
    </location>
    <ligand>
        <name>ADP</name>
        <dbReference type="ChEBI" id="CHEBI:456216"/>
        <note>allosteric activator; ligand shared between dimeric partners</note>
    </ligand>
</feature>
<dbReference type="UniPathway" id="UPA00109">
    <property type="reaction ID" value="UER00182"/>
</dbReference>
<evidence type="ECO:0000256" key="8">
    <source>
        <dbReference type="ARBA" id="ARBA00022723"/>
    </source>
</evidence>
<dbReference type="NCBIfam" id="NF002872">
    <property type="entry name" value="PRK03202.1"/>
    <property type="match status" value="1"/>
</dbReference>
<keyword evidence="8 15" id="KW-0479">Metal-binding</keyword>
<evidence type="ECO:0000256" key="2">
    <source>
        <dbReference type="ARBA" id="ARBA00002659"/>
    </source>
</evidence>
<comment type="pathway">
    <text evidence="4 15">Carbohydrate degradation; glycolysis; D-glyceraldehyde 3-phosphate and glycerone phosphate from D-glucose: step 3/4.</text>
</comment>
<dbReference type="GO" id="GO:0016208">
    <property type="term" value="F:AMP binding"/>
    <property type="evidence" value="ECO:0007669"/>
    <property type="project" value="TreeGrafter"/>
</dbReference>
<feature type="binding site" evidence="15">
    <location>
        <position position="102"/>
    </location>
    <ligand>
        <name>Mg(2+)</name>
        <dbReference type="ChEBI" id="CHEBI:18420"/>
        <note>catalytic</note>
    </ligand>
</feature>
<feature type="binding site" description="in other chain" evidence="15">
    <location>
        <begin position="248"/>
        <end position="251"/>
    </location>
    <ligand>
        <name>substrate</name>
        <note>ligand shared between dimeric partners</note>
    </ligand>
</feature>
<evidence type="ECO:0000313" key="18">
    <source>
        <dbReference type="Proteomes" id="UP000180057"/>
    </source>
</evidence>
<feature type="binding site" evidence="15">
    <location>
        <begin position="20"/>
        <end position="24"/>
    </location>
    <ligand>
        <name>ADP</name>
        <dbReference type="ChEBI" id="CHEBI:456216"/>
        <note>allosteric activator; ligand shared between dimeric partners</note>
    </ligand>
</feature>
<evidence type="ECO:0000256" key="3">
    <source>
        <dbReference type="ARBA" id="ARBA00004496"/>
    </source>
</evidence>
<keyword evidence="7 15" id="KW-0808">Transferase</keyword>
<keyword evidence="5 15" id="KW-0963">Cytoplasm</keyword>
<dbReference type="GO" id="GO:0061621">
    <property type="term" value="P:canonical glycolysis"/>
    <property type="evidence" value="ECO:0007669"/>
    <property type="project" value="TreeGrafter"/>
</dbReference>
<dbReference type="GO" id="GO:0006002">
    <property type="term" value="P:fructose 6-phosphate metabolic process"/>
    <property type="evidence" value="ECO:0007669"/>
    <property type="project" value="UniProtKB-UniRule"/>
</dbReference>
<feature type="binding site" evidence="15">
    <location>
        <position position="161"/>
    </location>
    <ligand>
        <name>substrate</name>
        <note>ligand shared between dimeric partners</note>
    </ligand>
</feature>
<dbReference type="FunFam" id="3.40.50.460:FF:000002">
    <property type="entry name" value="ATP-dependent 6-phosphofructokinase"/>
    <property type="match status" value="1"/>
</dbReference>
<reference evidence="17 18" key="1">
    <citation type="submission" date="2016-10" db="EMBL/GenBank/DDBJ databases">
        <title>Draft genome sequences of four alkaliphilic bacteria belonging to the Anaerobacillus genus.</title>
        <authorList>
            <person name="Bassil N.M."/>
            <person name="Lloyd J.R."/>
        </authorList>
    </citation>
    <scope>NUCLEOTIDE SEQUENCE [LARGE SCALE GENOMIC DNA]</scope>
    <source>
        <strain evidence="17 18">DSM 22531</strain>
    </source>
</reference>
<evidence type="ECO:0000256" key="4">
    <source>
        <dbReference type="ARBA" id="ARBA00004679"/>
    </source>
</evidence>
<keyword evidence="9 15" id="KW-0547">Nucleotide-binding</keyword>
<dbReference type="InterPro" id="IPR000023">
    <property type="entry name" value="Phosphofructokinase_dom"/>
</dbReference>
<evidence type="ECO:0000256" key="12">
    <source>
        <dbReference type="ARBA" id="ARBA00022842"/>
    </source>
</evidence>
<dbReference type="EC" id="2.7.1.11" evidence="15"/>
<keyword evidence="6 15" id="KW-0021">Allosteric enzyme</keyword>
<feature type="domain" description="Phosphofructokinase" evidence="16">
    <location>
        <begin position="2"/>
        <end position="274"/>
    </location>
</feature>
<proteinExistence type="inferred from homology"/>
<dbReference type="GO" id="GO:0046872">
    <property type="term" value="F:metal ion binding"/>
    <property type="evidence" value="ECO:0007669"/>
    <property type="project" value="UniProtKB-KW"/>
</dbReference>
<evidence type="ECO:0000259" key="16">
    <source>
        <dbReference type="Pfam" id="PF00365"/>
    </source>
</evidence>
<comment type="cofactor">
    <cofactor evidence="1 15">
        <name>Mg(2+)</name>
        <dbReference type="ChEBI" id="CHEBI:18420"/>
    </cofactor>
</comment>
<evidence type="ECO:0000256" key="10">
    <source>
        <dbReference type="ARBA" id="ARBA00022777"/>
    </source>
</evidence>
<dbReference type="PRINTS" id="PR00476">
    <property type="entry name" value="PHFRCTKINASE"/>
</dbReference>
<feature type="binding site" evidence="15">
    <location>
        <position position="242"/>
    </location>
    <ligand>
        <name>substrate</name>
        <note>ligand shared between dimeric partners</note>
    </ligand>
</feature>
<dbReference type="GO" id="GO:0048029">
    <property type="term" value="F:monosaccharide binding"/>
    <property type="evidence" value="ECO:0007669"/>
    <property type="project" value="TreeGrafter"/>
</dbReference>
<keyword evidence="10 15" id="KW-0418">Kinase</keyword>
<evidence type="ECO:0000313" key="17">
    <source>
        <dbReference type="EMBL" id="OIJ22223.1"/>
    </source>
</evidence>
<dbReference type="EMBL" id="MLQS01000001">
    <property type="protein sequence ID" value="OIJ22223.1"/>
    <property type="molecule type" value="Genomic_DNA"/>
</dbReference>
<comment type="function">
    <text evidence="2 15">Catalyzes the phosphorylation of D-fructose 6-phosphate to fructose 1,6-bisphosphate by ATP, the first committing step of glycolysis.</text>
</comment>
<keyword evidence="11 15" id="KW-0067">ATP-binding</keyword>
<dbReference type="GO" id="GO:0030388">
    <property type="term" value="P:fructose 1,6-bisphosphate metabolic process"/>
    <property type="evidence" value="ECO:0007669"/>
    <property type="project" value="TreeGrafter"/>
</dbReference>
<dbReference type="Gene3D" id="3.40.50.450">
    <property type="match status" value="1"/>
</dbReference>
<dbReference type="PANTHER" id="PTHR13697:SF4">
    <property type="entry name" value="ATP-DEPENDENT 6-PHOSPHOFRUCTOKINASE"/>
    <property type="match status" value="1"/>
</dbReference>
<comment type="similarity">
    <text evidence="15">Belongs to the phosphofructokinase type A (PFKA) family. ATP-dependent PFK group I subfamily. Prokaryotic clade 'B1' sub-subfamily.</text>
</comment>
<dbReference type="GO" id="GO:0005524">
    <property type="term" value="F:ATP binding"/>
    <property type="evidence" value="ECO:0007669"/>
    <property type="project" value="UniProtKB-UniRule"/>
</dbReference>
<comment type="subunit">
    <text evidence="15">Homotetramer.</text>
</comment>
<feature type="binding site" description="in other chain" evidence="15">
    <location>
        <begin position="124"/>
        <end position="126"/>
    </location>
    <ligand>
        <name>substrate</name>
        <note>ligand shared between dimeric partners</note>
    </ligand>
</feature>
<evidence type="ECO:0000256" key="5">
    <source>
        <dbReference type="ARBA" id="ARBA00022490"/>
    </source>
</evidence>
<evidence type="ECO:0000256" key="1">
    <source>
        <dbReference type="ARBA" id="ARBA00001946"/>
    </source>
</evidence>
<dbReference type="InterPro" id="IPR022953">
    <property type="entry name" value="ATP_PFK"/>
</dbReference>
<evidence type="ECO:0000256" key="7">
    <source>
        <dbReference type="ARBA" id="ARBA00022679"/>
    </source>
</evidence>
<dbReference type="RefSeq" id="WP_071388784.1">
    <property type="nucleotide sequence ID" value="NZ_MLQS01000001.1"/>
</dbReference>
<feature type="binding site" evidence="15">
    <location>
        <begin position="71"/>
        <end position="72"/>
    </location>
    <ligand>
        <name>ATP</name>
        <dbReference type="ChEBI" id="CHEBI:30616"/>
    </ligand>
</feature>
<feature type="binding site" evidence="15">
    <location>
        <position position="10"/>
    </location>
    <ligand>
        <name>ATP</name>
        <dbReference type="ChEBI" id="CHEBI:30616"/>
    </ligand>
</feature>
<keyword evidence="13 15" id="KW-0324">Glycolysis</keyword>
<keyword evidence="12 15" id="KW-0460">Magnesium</keyword>
<organism evidence="17 18">
    <name type="scientific">Anaerobacillus alkalidiazotrophicus</name>
    <dbReference type="NCBI Taxonomy" id="472963"/>
    <lineage>
        <taxon>Bacteria</taxon>
        <taxon>Bacillati</taxon>
        <taxon>Bacillota</taxon>
        <taxon>Bacilli</taxon>
        <taxon>Bacillales</taxon>
        <taxon>Bacillaceae</taxon>
        <taxon>Anaerobacillus</taxon>
    </lineage>
</organism>
<dbReference type="NCBIfam" id="TIGR02482">
    <property type="entry name" value="PFKA_ATP"/>
    <property type="match status" value="1"/>
</dbReference>
<dbReference type="STRING" id="472963.BKP45_06025"/>
<dbReference type="InterPro" id="IPR012828">
    <property type="entry name" value="PFKA_ATP_prok"/>
</dbReference>
<name>A0A1S2MCP9_9BACI</name>
<comment type="activity regulation">
    <text evidence="15">Allosterically activated by ADP and other diphosphonucleosides, and allosterically inhibited by phosphoenolpyruvate.</text>
</comment>
<dbReference type="PANTHER" id="PTHR13697">
    <property type="entry name" value="PHOSPHOFRUCTOKINASE"/>
    <property type="match status" value="1"/>
</dbReference>
<dbReference type="InterPro" id="IPR012003">
    <property type="entry name" value="ATP_PFK_prok-type"/>
</dbReference>
<comment type="catalytic activity">
    <reaction evidence="14 15">
        <text>beta-D-fructose 6-phosphate + ATP = beta-D-fructose 1,6-bisphosphate + ADP + H(+)</text>
        <dbReference type="Rhea" id="RHEA:16109"/>
        <dbReference type="ChEBI" id="CHEBI:15378"/>
        <dbReference type="ChEBI" id="CHEBI:30616"/>
        <dbReference type="ChEBI" id="CHEBI:32966"/>
        <dbReference type="ChEBI" id="CHEBI:57634"/>
        <dbReference type="ChEBI" id="CHEBI:456216"/>
        <dbReference type="EC" id="2.7.1.11"/>
    </reaction>
</comment>
<dbReference type="SUPFAM" id="SSF53784">
    <property type="entry name" value="Phosphofructokinase"/>
    <property type="match status" value="1"/>
</dbReference>
<evidence type="ECO:0000256" key="14">
    <source>
        <dbReference type="ARBA" id="ARBA00048070"/>
    </source>
</evidence>
<dbReference type="OrthoDB" id="9802503at2"/>
<dbReference type="GO" id="GO:0042802">
    <property type="term" value="F:identical protein binding"/>
    <property type="evidence" value="ECO:0007669"/>
    <property type="project" value="TreeGrafter"/>
</dbReference>
<feature type="binding site" description="in other chain" evidence="15">
    <location>
        <position position="221"/>
    </location>
    <ligand>
        <name>substrate</name>
        <note>ligand shared between dimeric partners</note>
    </ligand>
</feature>
<dbReference type="GO" id="GO:0070095">
    <property type="term" value="F:fructose-6-phosphate binding"/>
    <property type="evidence" value="ECO:0007669"/>
    <property type="project" value="TreeGrafter"/>
</dbReference>
<comment type="caution">
    <text evidence="15">Lacks conserved residue(s) required for the propagation of feature annotation.</text>
</comment>
<comment type="caution">
    <text evidence="17">The sequence shown here is derived from an EMBL/GenBank/DDBJ whole genome shotgun (WGS) entry which is preliminary data.</text>
</comment>
<dbReference type="Gene3D" id="3.40.50.460">
    <property type="entry name" value="Phosphofructokinase domain"/>
    <property type="match status" value="1"/>
</dbReference>
<feature type="binding site" description="in other chain" evidence="15">
    <location>
        <position position="210"/>
    </location>
    <ligand>
        <name>ADP</name>
        <dbReference type="ChEBI" id="CHEBI:456216"/>
        <note>allosteric activator; ligand shared between dimeric partners</note>
    </ligand>
</feature>
<keyword evidence="18" id="KW-1185">Reference proteome</keyword>
<dbReference type="Pfam" id="PF00365">
    <property type="entry name" value="PFK"/>
    <property type="match status" value="1"/>
</dbReference>
<dbReference type="PIRSF" id="PIRSF000532">
    <property type="entry name" value="ATP_PFK_prok"/>
    <property type="match status" value="1"/>
</dbReference>
<dbReference type="GO" id="GO:0005945">
    <property type="term" value="C:6-phosphofructokinase complex"/>
    <property type="evidence" value="ECO:0007669"/>
    <property type="project" value="TreeGrafter"/>
</dbReference>
<evidence type="ECO:0000256" key="13">
    <source>
        <dbReference type="ARBA" id="ARBA00023152"/>
    </source>
</evidence>
<feature type="active site" description="Proton acceptor" evidence="15">
    <location>
        <position position="126"/>
    </location>
</feature>
<protein>
    <recommendedName>
        <fullName evidence="15">ATP-dependent 6-phosphofructokinase</fullName>
        <shortName evidence="15">ATP-PFK</shortName>
        <shortName evidence="15">Phosphofructokinase</shortName>
        <ecNumber evidence="15">2.7.1.11</ecNumber>
    </recommendedName>
    <alternativeName>
        <fullName evidence="15">Phosphohexokinase</fullName>
    </alternativeName>
</protein>
<comment type="subcellular location">
    <subcellularLocation>
        <location evidence="3 15">Cytoplasm</location>
    </subcellularLocation>
</comment>
<evidence type="ECO:0000256" key="11">
    <source>
        <dbReference type="ARBA" id="ARBA00022840"/>
    </source>
</evidence>
<feature type="binding site" description="in other chain" evidence="15">
    <location>
        <begin position="184"/>
        <end position="186"/>
    </location>
    <ligand>
        <name>ADP</name>
        <dbReference type="ChEBI" id="CHEBI:456216"/>
        <note>allosteric activator; ligand shared between dimeric partners</note>
    </ligand>
</feature>
<evidence type="ECO:0000256" key="6">
    <source>
        <dbReference type="ARBA" id="ARBA00022533"/>
    </source>
</evidence>
<dbReference type="GO" id="GO:0003872">
    <property type="term" value="F:6-phosphofructokinase activity"/>
    <property type="evidence" value="ECO:0007669"/>
    <property type="project" value="UniProtKB-UniRule"/>
</dbReference>
<dbReference type="HAMAP" id="MF_00339">
    <property type="entry name" value="Phosphofructokinase_I_B1"/>
    <property type="match status" value="1"/>
</dbReference>
<sequence>MNIGILTSGGDSQGMNSAIRAITRIAIIKGHNVIGIKKGFQGLMNGLFVPLALRDVGDILHRGGTFLQSERSSDFYFPEGQERAIAHLKEANIDHLVVIGGDGSYRGALALYQKGINTYCLPGTIDNDIAFTDYTIGFDTAVNIVVSLINKIRDTSTSHDRTSVIMVMGKGSGNIALHSGIASGADAIILPEVPWNIEEVCQSIKKGYDRGKRHGIIVVAEGAGCGSQIAKEIEKRTRLETRSTNLGHVQRGGSPSAFDRIFASRMGDKIIECIENGIPGIAVGIEKNEITYRTIQEVLNKKPDFNYKLYEIANNLSQ</sequence>
<dbReference type="InterPro" id="IPR015912">
    <property type="entry name" value="Phosphofructokinase_CS"/>
</dbReference>
<evidence type="ECO:0000256" key="9">
    <source>
        <dbReference type="ARBA" id="ARBA00022741"/>
    </source>
</evidence>
<dbReference type="AlphaFoldDB" id="A0A1S2MCP9"/>